<dbReference type="SUPFAM" id="SSF53955">
    <property type="entry name" value="Lysozyme-like"/>
    <property type="match status" value="1"/>
</dbReference>
<dbReference type="GO" id="GO:0009253">
    <property type="term" value="P:peptidoglycan catabolic process"/>
    <property type="evidence" value="ECO:0007669"/>
    <property type="project" value="TreeGrafter"/>
</dbReference>
<dbReference type="RefSeq" id="WP_052892679.1">
    <property type="nucleotide sequence ID" value="NZ_CP011568.3"/>
</dbReference>
<evidence type="ECO:0000313" key="5">
    <source>
        <dbReference type="Proteomes" id="UP000036700"/>
    </source>
</evidence>
<dbReference type="InterPro" id="IPR043426">
    <property type="entry name" value="MltB-like"/>
</dbReference>
<dbReference type="STRING" id="445709.ABW99_11070"/>
<evidence type="ECO:0000259" key="3">
    <source>
        <dbReference type="Pfam" id="PF13406"/>
    </source>
</evidence>
<dbReference type="InterPro" id="IPR011757">
    <property type="entry name" value="Lytic_transglycosylase_MltB"/>
</dbReference>
<protein>
    <submittedName>
        <fullName evidence="4">Lytic transglycosylase</fullName>
    </submittedName>
</protein>
<name>A0A0G3ERM4_9BURK</name>
<proteinExistence type="predicted"/>
<dbReference type="Gene3D" id="1.10.8.350">
    <property type="entry name" value="Bacterial muramidase"/>
    <property type="match status" value="1"/>
</dbReference>
<dbReference type="Pfam" id="PF13406">
    <property type="entry name" value="SLT_2"/>
    <property type="match status" value="1"/>
</dbReference>
<dbReference type="KEGG" id="ptx:ABW99_11070"/>
<dbReference type="GO" id="GO:0008933">
    <property type="term" value="F:peptidoglycan lytic transglycosylase activity"/>
    <property type="evidence" value="ECO:0007669"/>
    <property type="project" value="TreeGrafter"/>
</dbReference>
<accession>A0A0G3ERM4</accession>
<dbReference type="InterPro" id="IPR031304">
    <property type="entry name" value="SLT_2"/>
</dbReference>
<evidence type="ECO:0000256" key="2">
    <source>
        <dbReference type="SAM" id="SignalP"/>
    </source>
</evidence>
<dbReference type="PANTHER" id="PTHR30163:SF9">
    <property type="entry name" value="MEMBRANE-BOUND LYTIC MUREIN TRANSGLYCOSYLASE B"/>
    <property type="match status" value="1"/>
</dbReference>
<keyword evidence="2" id="KW-0732">Signal</keyword>
<sequence>MDKLARIVANVSLSFLFAFAAVVLAPAHAHATPRNDRTNNSLEEEIVPQHYANNPDVDAFIADLVARDGFDGAALKRLFSQVDYSQTAARLVAPPPVPTPKNWSAYQSRLVDSIRINDGVQFWQDNDATLKRAAEQFGVPPSIIVAIIGVETVYGRHMGNFRTIDALTTLAFDYPQTKNRDDRMTMFRKQLENFLVWTRERNVDPLSVYGSYAGAIGIPQFMPTSLINYAVDYDGDGKIDLAHSAADAIGSVGNFLMQHGWERDQPVIWHIASDPGSQGLAQAGADGQAKPHWTLGNFLKAGIEMNEPGLNLAAQSNTPVLVIDLPTPDQPTQYFLGLQNFYVLTRYNRSFFYAMAVYDLAQAIKAAKAP</sequence>
<dbReference type="PANTHER" id="PTHR30163">
    <property type="entry name" value="MEMBRANE-BOUND LYTIC MUREIN TRANSGLYCOSYLASE B"/>
    <property type="match status" value="1"/>
</dbReference>
<dbReference type="EMBL" id="CP011568">
    <property type="protein sequence ID" value="AKJ68674.2"/>
    <property type="molecule type" value="Genomic_DNA"/>
</dbReference>
<organism evidence="4 5">
    <name type="scientific">Pandoraea thiooxydans</name>
    <dbReference type="NCBI Taxonomy" id="445709"/>
    <lineage>
        <taxon>Bacteria</taxon>
        <taxon>Pseudomonadati</taxon>
        <taxon>Pseudomonadota</taxon>
        <taxon>Betaproteobacteria</taxon>
        <taxon>Burkholderiales</taxon>
        <taxon>Burkholderiaceae</taxon>
        <taxon>Pandoraea</taxon>
    </lineage>
</organism>
<evidence type="ECO:0000313" key="4">
    <source>
        <dbReference type="EMBL" id="AKJ68674.2"/>
    </source>
</evidence>
<dbReference type="Proteomes" id="UP000036700">
    <property type="component" value="Chromosome"/>
</dbReference>
<dbReference type="Gene3D" id="1.10.530.10">
    <property type="match status" value="1"/>
</dbReference>
<dbReference type="InterPro" id="IPR023346">
    <property type="entry name" value="Lysozyme-like_dom_sf"/>
</dbReference>
<feature type="active site" evidence="1">
    <location>
        <position position="151"/>
    </location>
</feature>
<dbReference type="NCBIfam" id="TIGR02282">
    <property type="entry name" value="MltB"/>
    <property type="match status" value="1"/>
</dbReference>
<keyword evidence="5" id="KW-1185">Reference proteome</keyword>
<reference evidence="5" key="1">
    <citation type="submission" date="2015-06" db="EMBL/GenBank/DDBJ databases">
        <authorList>
            <person name="Lim Y.L."/>
            <person name="Ee R."/>
            <person name="Yong D."/>
            <person name="How K.Y."/>
            <person name="Yin W.F."/>
            <person name="Chan K.G."/>
        </authorList>
    </citation>
    <scope>NUCLEOTIDE SEQUENCE [LARGE SCALE GENOMIC DNA]</scope>
    <source>
        <strain evidence="5">DSM 25325</strain>
    </source>
</reference>
<feature type="domain" description="Transglycosylase SLT" evidence="3">
    <location>
        <begin position="54"/>
        <end position="362"/>
    </location>
</feature>
<dbReference type="CDD" id="cd13399">
    <property type="entry name" value="Slt35-like"/>
    <property type="match status" value="1"/>
</dbReference>
<gene>
    <name evidence="4" type="ORF">ABW99_11070</name>
</gene>
<feature type="signal peptide" evidence="2">
    <location>
        <begin position="1"/>
        <end position="20"/>
    </location>
</feature>
<evidence type="ECO:0000256" key="1">
    <source>
        <dbReference type="PIRSR" id="PIRSR611757-1"/>
    </source>
</evidence>
<dbReference type="AlphaFoldDB" id="A0A0G3ERM4"/>
<feature type="chain" id="PRO_5006798136" evidence="2">
    <location>
        <begin position="21"/>
        <end position="370"/>
    </location>
</feature>